<dbReference type="Pfam" id="PF01850">
    <property type="entry name" value="PIN"/>
    <property type="match status" value="1"/>
</dbReference>
<keyword evidence="1 6" id="KW-1277">Toxin-antitoxin system</keyword>
<evidence type="ECO:0000256" key="2">
    <source>
        <dbReference type="ARBA" id="ARBA00022722"/>
    </source>
</evidence>
<sequence length="136" mass="15045">MVVVDSGVWIDLFGGRENGATAALERLLSDGETRLVVPDLVLLEVLRGFRAESDLRVARSLFARLPVDSTGGADLAHSAADQYRQLRRLGLTVRNGIDSLIATFCIERGFALLHRDRDYDAYVDHLGLQAWPHLDS</sequence>
<dbReference type="InterPro" id="IPR002716">
    <property type="entry name" value="PIN_dom"/>
</dbReference>
<evidence type="ECO:0000313" key="9">
    <source>
        <dbReference type="Proteomes" id="UP001606300"/>
    </source>
</evidence>
<comment type="function">
    <text evidence="6">Toxic component of a toxin-antitoxin (TA) system. An RNase.</text>
</comment>
<feature type="binding site" evidence="6">
    <location>
        <position position="5"/>
    </location>
    <ligand>
        <name>Mg(2+)</name>
        <dbReference type="ChEBI" id="CHEBI:18420"/>
    </ligand>
</feature>
<dbReference type="Gene3D" id="3.40.50.1010">
    <property type="entry name" value="5'-nuclease"/>
    <property type="match status" value="1"/>
</dbReference>
<accession>A0ABW7ET10</accession>
<gene>
    <name evidence="6" type="primary">vapC</name>
    <name evidence="8" type="ORF">ACG02S_19005</name>
</gene>
<evidence type="ECO:0000313" key="8">
    <source>
        <dbReference type="EMBL" id="MFG6415989.1"/>
    </source>
</evidence>
<organism evidence="8 9">
    <name type="scientific">Pelomonas dachongensis</name>
    <dbReference type="NCBI Taxonomy" id="3299029"/>
    <lineage>
        <taxon>Bacteria</taxon>
        <taxon>Pseudomonadati</taxon>
        <taxon>Pseudomonadota</taxon>
        <taxon>Betaproteobacteria</taxon>
        <taxon>Burkholderiales</taxon>
        <taxon>Sphaerotilaceae</taxon>
        <taxon>Roseateles</taxon>
    </lineage>
</organism>
<dbReference type="RefSeq" id="WP_394472058.1">
    <property type="nucleotide sequence ID" value="NZ_JBIGHY010000007.1"/>
</dbReference>
<evidence type="ECO:0000259" key="7">
    <source>
        <dbReference type="Pfam" id="PF01850"/>
    </source>
</evidence>
<comment type="caution">
    <text evidence="8">The sequence shown here is derived from an EMBL/GenBank/DDBJ whole genome shotgun (WGS) entry which is preliminary data.</text>
</comment>
<dbReference type="HAMAP" id="MF_00265">
    <property type="entry name" value="VapC_Nob1"/>
    <property type="match status" value="1"/>
</dbReference>
<dbReference type="EMBL" id="JBIGHY010000007">
    <property type="protein sequence ID" value="MFG6415989.1"/>
    <property type="molecule type" value="Genomic_DNA"/>
</dbReference>
<evidence type="ECO:0000256" key="1">
    <source>
        <dbReference type="ARBA" id="ARBA00022649"/>
    </source>
</evidence>
<comment type="similarity">
    <text evidence="6">Belongs to the PINc/VapC protein family.</text>
</comment>
<evidence type="ECO:0000256" key="4">
    <source>
        <dbReference type="ARBA" id="ARBA00022801"/>
    </source>
</evidence>
<dbReference type="Proteomes" id="UP001606300">
    <property type="component" value="Unassembled WGS sequence"/>
</dbReference>
<keyword evidence="6" id="KW-0800">Toxin</keyword>
<evidence type="ECO:0000256" key="5">
    <source>
        <dbReference type="ARBA" id="ARBA00022842"/>
    </source>
</evidence>
<dbReference type="InterPro" id="IPR051749">
    <property type="entry name" value="PINc/VapC_TA_RNase"/>
</dbReference>
<keyword evidence="5 6" id="KW-0460">Magnesium</keyword>
<reference evidence="8 9" key="1">
    <citation type="submission" date="2024-09" db="EMBL/GenBank/DDBJ databases">
        <title>Novel species of the genus Pelomonas and Roseateles isolated from streams.</title>
        <authorList>
            <person name="Lu H."/>
        </authorList>
    </citation>
    <scope>NUCLEOTIDE SEQUENCE [LARGE SCALE GENOMIC DNA]</scope>
    <source>
        <strain evidence="8 9">DC23W</strain>
    </source>
</reference>
<dbReference type="InterPro" id="IPR022907">
    <property type="entry name" value="VapC_family"/>
</dbReference>
<dbReference type="PANTHER" id="PTHR42740">
    <property type="entry name" value="RIBONUCLEASE VAPC3"/>
    <property type="match status" value="1"/>
</dbReference>
<evidence type="ECO:0000256" key="3">
    <source>
        <dbReference type="ARBA" id="ARBA00022723"/>
    </source>
</evidence>
<proteinExistence type="inferred from homology"/>
<keyword evidence="4 6" id="KW-0378">Hydrolase</keyword>
<dbReference type="SUPFAM" id="SSF88723">
    <property type="entry name" value="PIN domain-like"/>
    <property type="match status" value="1"/>
</dbReference>
<dbReference type="PANTHER" id="PTHR42740:SF1">
    <property type="entry name" value="RIBONUCLEASE VAPC3"/>
    <property type="match status" value="1"/>
</dbReference>
<dbReference type="InterPro" id="IPR029060">
    <property type="entry name" value="PIN-like_dom_sf"/>
</dbReference>
<keyword evidence="9" id="KW-1185">Reference proteome</keyword>
<name>A0ABW7ET10_9BURK</name>
<evidence type="ECO:0000256" key="6">
    <source>
        <dbReference type="HAMAP-Rule" id="MF_00265"/>
    </source>
</evidence>
<dbReference type="EC" id="3.1.-.-" evidence="6"/>
<protein>
    <recommendedName>
        <fullName evidence="6">Ribonuclease VapC</fullName>
        <shortName evidence="6">RNase VapC</shortName>
        <ecNumber evidence="6">3.1.-.-</ecNumber>
    </recommendedName>
    <alternativeName>
        <fullName evidence="6">Toxin VapC</fullName>
    </alternativeName>
</protein>
<keyword evidence="2 6" id="KW-0540">Nuclease</keyword>
<comment type="cofactor">
    <cofactor evidence="6">
        <name>Mg(2+)</name>
        <dbReference type="ChEBI" id="CHEBI:18420"/>
    </cofactor>
</comment>
<feature type="domain" description="PIN" evidence="7">
    <location>
        <begin position="2"/>
        <end position="121"/>
    </location>
</feature>
<feature type="binding site" evidence="6">
    <location>
        <position position="98"/>
    </location>
    <ligand>
        <name>Mg(2+)</name>
        <dbReference type="ChEBI" id="CHEBI:18420"/>
    </ligand>
</feature>
<keyword evidence="3 6" id="KW-0479">Metal-binding</keyword>